<name>A0A977K9N7_9CREN</name>
<dbReference type="SUPFAM" id="SSF53271">
    <property type="entry name" value="PRTase-like"/>
    <property type="match status" value="1"/>
</dbReference>
<dbReference type="PROSITE" id="PS51278">
    <property type="entry name" value="GATASE_TYPE_2"/>
    <property type="match status" value="1"/>
</dbReference>
<evidence type="ECO:0000256" key="2">
    <source>
        <dbReference type="ARBA" id="ARBA00010138"/>
    </source>
</evidence>
<evidence type="ECO:0000313" key="13">
    <source>
        <dbReference type="EMBL" id="UXD21597.1"/>
    </source>
</evidence>
<dbReference type="GO" id="GO:0051539">
    <property type="term" value="F:4 iron, 4 sulfur cluster binding"/>
    <property type="evidence" value="ECO:0007669"/>
    <property type="project" value="UniProtKB-KW"/>
</dbReference>
<comment type="function">
    <text evidence="7">Catalyzes the formation of phosphoribosylamine from phosphoribosylpyrophosphate (PRPP) and glutamine.</text>
</comment>
<keyword evidence="7" id="KW-0004">4Fe-4S</keyword>
<evidence type="ECO:0000313" key="14">
    <source>
        <dbReference type="Proteomes" id="UP001063698"/>
    </source>
</evidence>
<dbReference type="GO" id="GO:0006189">
    <property type="term" value="P:'de novo' IMP biosynthetic process"/>
    <property type="evidence" value="ECO:0007669"/>
    <property type="project" value="UniProtKB-UniRule"/>
</dbReference>
<dbReference type="KEGG" id="ipc:IPA_05775"/>
<comment type="cofactor">
    <cofactor evidence="7 11">
        <name>[4Fe-4S] cluster</name>
        <dbReference type="ChEBI" id="CHEBI:49883"/>
    </cofactor>
    <text evidence="7 11">Binds 1 [4Fe-4S] cluster per subunit.</text>
</comment>
<comment type="cofactor">
    <cofactor evidence="7 10">
        <name>Mg(2+)</name>
        <dbReference type="ChEBI" id="CHEBI:18420"/>
    </cofactor>
    <text evidence="7 10">Binds 1 Mg(2+) ion per subunit.</text>
</comment>
<dbReference type="InterPro" id="IPR005854">
    <property type="entry name" value="PurF"/>
</dbReference>
<dbReference type="Proteomes" id="UP001063698">
    <property type="component" value="Chromosome"/>
</dbReference>
<feature type="active site" description="Nucleophile" evidence="7 9">
    <location>
        <position position="2"/>
    </location>
</feature>
<keyword evidence="4 7" id="KW-0808">Transferase</keyword>
<dbReference type="PIRSF" id="PIRSF000485">
    <property type="entry name" value="Amd_phspho_trans"/>
    <property type="match status" value="1"/>
</dbReference>
<evidence type="ECO:0000256" key="6">
    <source>
        <dbReference type="ARBA" id="ARBA00022962"/>
    </source>
</evidence>
<evidence type="ECO:0000256" key="10">
    <source>
        <dbReference type="PIRSR" id="PIRSR000485-2"/>
    </source>
</evidence>
<evidence type="ECO:0000256" key="3">
    <source>
        <dbReference type="ARBA" id="ARBA00022676"/>
    </source>
</evidence>
<feature type="binding site" evidence="7 11">
    <location>
        <position position="409"/>
    </location>
    <ligand>
        <name>[4Fe-4S] cluster</name>
        <dbReference type="ChEBI" id="CHEBI:49883"/>
    </ligand>
</feature>
<organism evidence="13 14">
    <name type="scientific">Ignicoccus pacificus DSM 13166</name>
    <dbReference type="NCBI Taxonomy" id="940294"/>
    <lineage>
        <taxon>Archaea</taxon>
        <taxon>Thermoproteota</taxon>
        <taxon>Thermoprotei</taxon>
        <taxon>Desulfurococcales</taxon>
        <taxon>Desulfurococcaceae</taxon>
        <taxon>Ignicoccus</taxon>
    </lineage>
</organism>
<gene>
    <name evidence="7" type="primary">purF</name>
    <name evidence="13" type="ORF">IPA_05775</name>
</gene>
<dbReference type="AlphaFoldDB" id="A0A977K9N7"/>
<keyword evidence="7 11" id="KW-0408">Iron</keyword>
<feature type="binding site" evidence="7 10">
    <location>
        <position position="321"/>
    </location>
    <ligand>
        <name>Mg(2+)</name>
        <dbReference type="ChEBI" id="CHEBI:18420"/>
    </ligand>
</feature>
<reference evidence="13" key="1">
    <citation type="submission" date="2013-11" db="EMBL/GenBank/DDBJ databases">
        <title>Comparative genomics of Ignicoccus.</title>
        <authorList>
            <person name="Podar M."/>
        </authorList>
    </citation>
    <scope>NUCLEOTIDE SEQUENCE</scope>
    <source>
        <strain evidence="13">DSM 13166</strain>
    </source>
</reference>
<dbReference type="HAMAP" id="MF_01931">
    <property type="entry name" value="PurF"/>
    <property type="match status" value="1"/>
</dbReference>
<evidence type="ECO:0000256" key="8">
    <source>
        <dbReference type="PIRNR" id="PIRNR000485"/>
    </source>
</evidence>
<dbReference type="InterPro" id="IPR000836">
    <property type="entry name" value="PRTase_dom"/>
</dbReference>
<feature type="binding site" evidence="7 11">
    <location>
        <position position="406"/>
    </location>
    <ligand>
        <name>[4Fe-4S] cluster</name>
        <dbReference type="ChEBI" id="CHEBI:49883"/>
    </ligand>
</feature>
<feature type="binding site" evidence="7 11">
    <location>
        <position position="357"/>
    </location>
    <ligand>
        <name>[4Fe-4S] cluster</name>
        <dbReference type="ChEBI" id="CHEBI:49883"/>
    </ligand>
</feature>
<dbReference type="Gene3D" id="3.40.50.2020">
    <property type="match status" value="1"/>
</dbReference>
<comment type="catalytic activity">
    <reaction evidence="7 8">
        <text>5-phospho-beta-D-ribosylamine + L-glutamate + diphosphate = 5-phospho-alpha-D-ribose 1-diphosphate + L-glutamine + H2O</text>
        <dbReference type="Rhea" id="RHEA:14905"/>
        <dbReference type="ChEBI" id="CHEBI:15377"/>
        <dbReference type="ChEBI" id="CHEBI:29985"/>
        <dbReference type="ChEBI" id="CHEBI:33019"/>
        <dbReference type="ChEBI" id="CHEBI:58017"/>
        <dbReference type="ChEBI" id="CHEBI:58359"/>
        <dbReference type="ChEBI" id="CHEBI:58681"/>
        <dbReference type="EC" id="2.4.2.14"/>
    </reaction>
</comment>
<dbReference type="NCBIfam" id="TIGR01134">
    <property type="entry name" value="purF"/>
    <property type="match status" value="1"/>
</dbReference>
<keyword evidence="7 10" id="KW-0479">Metal-binding</keyword>
<dbReference type="InterPro" id="IPR029055">
    <property type="entry name" value="Ntn_hydrolases_N"/>
</dbReference>
<feature type="domain" description="Glutamine amidotransferase type-2" evidence="12">
    <location>
        <begin position="2"/>
        <end position="194"/>
    </location>
</feature>
<evidence type="ECO:0000256" key="11">
    <source>
        <dbReference type="PIRSR" id="PIRSR000485-3"/>
    </source>
</evidence>
<feature type="binding site" evidence="7 11">
    <location>
        <position position="212"/>
    </location>
    <ligand>
        <name>[4Fe-4S] cluster</name>
        <dbReference type="ChEBI" id="CHEBI:49883"/>
    </ligand>
</feature>
<comment type="pathway">
    <text evidence="1 7 8">Purine metabolism; IMP biosynthesis via de novo pathway; N(1)-(5-phospho-D-ribosyl)glycinamide from 5-phospho-alpha-D-ribose 1-diphosphate: step 1/2.</text>
</comment>
<evidence type="ECO:0000256" key="1">
    <source>
        <dbReference type="ARBA" id="ARBA00005209"/>
    </source>
</evidence>
<accession>A0A977K9N7</accession>
<keyword evidence="5 7" id="KW-0658">Purine biosynthesis</keyword>
<evidence type="ECO:0000256" key="4">
    <source>
        <dbReference type="ARBA" id="ARBA00022679"/>
    </source>
</evidence>
<evidence type="ECO:0000256" key="5">
    <source>
        <dbReference type="ARBA" id="ARBA00022755"/>
    </source>
</evidence>
<keyword evidence="14" id="KW-1185">Reference proteome</keyword>
<dbReference type="Pfam" id="PF00156">
    <property type="entry name" value="Pribosyltran"/>
    <property type="match status" value="1"/>
</dbReference>
<feature type="binding site" evidence="7 10">
    <location>
        <position position="320"/>
    </location>
    <ligand>
        <name>Mg(2+)</name>
        <dbReference type="ChEBI" id="CHEBI:18420"/>
    </ligand>
</feature>
<proteinExistence type="inferred from homology"/>
<sequence length="432" mass="47929">MCGIAAARGADEVYLLLESLQHRGQESAGIAWVEGDEIKFVGGLGLVKEAIKEVTDKGPAIGHVRYSTSGGYSRIQPVHNKHYALAFNGNIVNFYELWNTDWDAEALLMAIINEITKGKDVVSSVKEVLRRVRGSYSLLMLTSKGQVIVARDPKGFRPLAFEGAYVASETAALEDLGKGWKEVEANELLLIEEGEIVRKERISEYDGKRAYCAFEYVYFERPESYFNGINVHESRKRMGMILAKEKPADADVVIPVPDSGRSAAIGFSRASGIPLDEALVKNRYVGRSFIMPPGMREKIAIKKYGVVKEVVEGKRVVVVDDSIIRGTTMKRIVKLLRDKGAKEVHVRSASPKVRAPCYMGIDFPDPKELIASMKTEEELAELWGADSVGYLSVEGLVKAIGTEELCLACFTGKYPIRITEEDKVRHLRAHRS</sequence>
<dbReference type="EMBL" id="CP006868">
    <property type="protein sequence ID" value="UXD21597.1"/>
    <property type="molecule type" value="Genomic_DNA"/>
</dbReference>
<keyword evidence="7 11" id="KW-0411">Iron-sulfur</keyword>
<dbReference type="InterPro" id="IPR017932">
    <property type="entry name" value="GATase_2_dom"/>
</dbReference>
<dbReference type="PANTHER" id="PTHR11907">
    <property type="entry name" value="AMIDOPHOSPHORIBOSYLTRANSFERASE"/>
    <property type="match status" value="1"/>
</dbReference>
<evidence type="ECO:0000256" key="7">
    <source>
        <dbReference type="HAMAP-Rule" id="MF_01931"/>
    </source>
</evidence>
<dbReference type="Pfam" id="PF13522">
    <property type="entry name" value="GATase_6"/>
    <property type="match status" value="1"/>
</dbReference>
<evidence type="ECO:0000256" key="9">
    <source>
        <dbReference type="PIRSR" id="PIRSR000485-1"/>
    </source>
</evidence>
<dbReference type="SUPFAM" id="SSF56235">
    <property type="entry name" value="N-terminal nucleophile aminohydrolases (Ntn hydrolases)"/>
    <property type="match status" value="1"/>
</dbReference>
<dbReference type="GO" id="GO:0004044">
    <property type="term" value="F:amidophosphoribosyltransferase activity"/>
    <property type="evidence" value="ECO:0007669"/>
    <property type="project" value="UniProtKB-UniRule"/>
</dbReference>
<dbReference type="GO" id="GO:0009113">
    <property type="term" value="P:purine nucleobase biosynthetic process"/>
    <property type="evidence" value="ECO:0007669"/>
    <property type="project" value="UniProtKB-UniRule"/>
</dbReference>
<protein>
    <recommendedName>
        <fullName evidence="7">Amidophosphoribosyltransferase</fullName>
        <shortName evidence="7">ATase</shortName>
        <ecNumber evidence="7">2.4.2.14</ecNumber>
    </recommendedName>
    <alternativeName>
        <fullName evidence="7">Glutamine phosphoribosylpyrophosphate amidotransferase</fullName>
        <shortName evidence="7">GPATase</shortName>
    </alternativeName>
</protein>
<dbReference type="EC" id="2.4.2.14" evidence="7"/>
<dbReference type="InterPro" id="IPR029057">
    <property type="entry name" value="PRTase-like"/>
</dbReference>
<keyword evidence="3 7" id="KW-0328">Glycosyltransferase</keyword>
<dbReference type="Gene3D" id="3.60.20.10">
    <property type="entry name" value="Glutamine Phosphoribosylpyrophosphate, subunit 1, domain 1"/>
    <property type="match status" value="1"/>
</dbReference>
<feature type="binding site" evidence="7 10">
    <location>
        <position position="259"/>
    </location>
    <ligand>
        <name>Mg(2+)</name>
        <dbReference type="ChEBI" id="CHEBI:18420"/>
    </ligand>
</feature>
<comment type="similarity">
    <text evidence="2 7 8">In the C-terminal section; belongs to the purine/pyrimidine phosphoribosyltransferase family.</text>
</comment>
<keyword evidence="6 7" id="KW-0315">Glutamine amidotransferase</keyword>
<dbReference type="CDD" id="cd06223">
    <property type="entry name" value="PRTases_typeI"/>
    <property type="match status" value="1"/>
</dbReference>
<evidence type="ECO:0000259" key="12">
    <source>
        <dbReference type="PROSITE" id="PS51278"/>
    </source>
</evidence>
<dbReference type="GO" id="GO:0000287">
    <property type="term" value="F:magnesium ion binding"/>
    <property type="evidence" value="ECO:0007669"/>
    <property type="project" value="UniProtKB-UniRule"/>
</dbReference>
<keyword evidence="7 10" id="KW-0460">Magnesium</keyword>